<feature type="coiled-coil region" evidence="1">
    <location>
        <begin position="68"/>
        <end position="95"/>
    </location>
</feature>
<keyword evidence="4" id="KW-1185">Reference proteome</keyword>
<dbReference type="RefSeq" id="YP_009219284.1">
    <property type="nucleotide sequence ID" value="NC_029021.1"/>
</dbReference>
<dbReference type="GeneID" id="26645459"/>
<sequence length="296" mass="33332">MENFMNKYHIHLAVAYSAGFFQSMPRFGALELEYTSEDEIPENAREYYSQEGDKWILTGVKGGGKQNIDRLQSALEKERNDHKAVKSKLSKLNGRDIDELLQRDAEYEELKLRADKVDDEKLEQIINVRIRNKLTPLERERDELKNKLSTYEKQVEELTTKEKNRIVKTALSKAAMSAKVITEAIDDVELIGSRLFELTEDGQVVTRDGVGVTPGITPEMWLQDIQDKKPHWFPGNVGGGAGGSRTPGAAGKNPWSADGWNLTEQGKILRENPEKAGRLAAMAGVDLKRPVRPVKK</sequence>
<dbReference type="KEGG" id="vg:26645459"/>
<proteinExistence type="predicted"/>
<name>A0A0E3JPZ9_9CAUD</name>
<dbReference type="OrthoDB" id="6297at10239"/>
<organism evidence="3 4">
    <name type="scientific">Enterobacteria phage JenK1</name>
    <dbReference type="NCBI Taxonomy" id="1610836"/>
    <lineage>
        <taxon>Viruses</taxon>
        <taxon>Duplodnaviria</taxon>
        <taxon>Heunggongvirae</taxon>
        <taxon>Uroviricota</taxon>
        <taxon>Caudoviricetes</taxon>
        <taxon>Queuovirinae</taxon>
        <taxon>Nonagvirus</taxon>
        <taxon>Nonagvirus JenK1</taxon>
    </lineage>
</organism>
<dbReference type="EMBL" id="KP719134">
    <property type="protein sequence ID" value="AKA61044.1"/>
    <property type="molecule type" value="Genomic_DNA"/>
</dbReference>
<reference evidence="4" key="2">
    <citation type="submission" date="2015-01" db="EMBL/GenBank/DDBJ databases">
        <title>Complete sequence of three novel 9g-like phages.</title>
        <authorList>
            <person name="Carstens A.B."/>
            <person name="Hansen L.H."/>
            <person name="Kot W."/>
        </authorList>
    </citation>
    <scope>NUCLEOTIDE SEQUENCE [LARGE SCALE GENOMIC DNA]</scope>
</reference>
<dbReference type="Proteomes" id="UP000033025">
    <property type="component" value="Segment"/>
</dbReference>
<protein>
    <submittedName>
        <fullName evidence="3">Uncharacterized protein</fullName>
    </submittedName>
</protein>
<feature type="region of interest" description="Disordered" evidence="2">
    <location>
        <begin position="238"/>
        <end position="257"/>
    </location>
</feature>
<evidence type="ECO:0000256" key="2">
    <source>
        <dbReference type="SAM" id="MobiDB-lite"/>
    </source>
</evidence>
<accession>A0A0E3JPZ9</accession>
<reference evidence="3 4" key="1">
    <citation type="journal article" date="2015" name="Genome Announc.">
        <title>Complete Genome Sequences of Four Novel Escherichia coli Bacteriophages Belonging to New Phage Groups.</title>
        <authorList>
            <person name="Carstens A.B."/>
            <person name="Kot W."/>
            <person name="Hansen L.H."/>
        </authorList>
    </citation>
    <scope>NUCLEOTIDE SEQUENCE [LARGE SCALE GENOMIC DNA]</scope>
</reference>
<evidence type="ECO:0000256" key="1">
    <source>
        <dbReference type="SAM" id="Coils"/>
    </source>
</evidence>
<evidence type="ECO:0000313" key="3">
    <source>
        <dbReference type="EMBL" id="AKA61044.1"/>
    </source>
</evidence>
<evidence type="ECO:0000313" key="4">
    <source>
        <dbReference type="Proteomes" id="UP000033025"/>
    </source>
</evidence>
<keyword evidence="1" id="KW-0175">Coiled coil</keyword>
<feature type="coiled-coil region" evidence="1">
    <location>
        <begin position="127"/>
        <end position="161"/>
    </location>
</feature>